<evidence type="ECO:0000313" key="2">
    <source>
        <dbReference type="EMBL" id="CAF1068673.1"/>
    </source>
</evidence>
<comment type="caution">
    <text evidence="2">The sequence shown here is derived from an EMBL/GenBank/DDBJ whole genome shotgun (WGS) entry which is preliminary data.</text>
</comment>
<dbReference type="Gene3D" id="3.40.50.1010">
    <property type="entry name" value="5'-nuclease"/>
    <property type="match status" value="1"/>
</dbReference>
<evidence type="ECO:0000256" key="1">
    <source>
        <dbReference type="ARBA" id="ARBA00007398"/>
    </source>
</evidence>
<dbReference type="PANTHER" id="PTHR15665">
    <property type="entry name" value="ASTEROID PROTEIN"/>
    <property type="match status" value="1"/>
</dbReference>
<dbReference type="EMBL" id="CAJNOC010006046">
    <property type="protein sequence ID" value="CAF1068673.1"/>
    <property type="molecule type" value="Genomic_DNA"/>
</dbReference>
<organism evidence="2 3">
    <name type="scientific">Brachionus calyciflorus</name>
    <dbReference type="NCBI Taxonomy" id="104777"/>
    <lineage>
        <taxon>Eukaryota</taxon>
        <taxon>Metazoa</taxon>
        <taxon>Spiralia</taxon>
        <taxon>Gnathifera</taxon>
        <taxon>Rotifera</taxon>
        <taxon>Eurotatoria</taxon>
        <taxon>Monogononta</taxon>
        <taxon>Pseudotrocha</taxon>
        <taxon>Ploima</taxon>
        <taxon>Brachionidae</taxon>
        <taxon>Brachionus</taxon>
    </lineage>
</organism>
<sequence>MGFIGLEKIVDSLKKSSKFTNLFVKVPLSDLKFVIDGNQLVYIFLNWYQDGAYGGNYDKLYENYVNFLLNLQPYIHIVIFNGSKDNTKKAEDRSKRKIQRLINFEADENYFSYLKEFNPLFSRYILIEALNSLGIDYLMASEIEDHAIACYANGYGPSKGFFTVLSKDTYFSVYYLEKGYVSWKYVSDIFKDFNKIKDSLEVPVFYLKNLLASQELTLKSWIYLCIQLGDYDLDLNKNIKFFRAKKLDSRTSEYYKLIEFFRRNQSEFHRNNYQDIRNTYDRESLDKVDNLISLFEFKNTQIEYLESLNQTLNEFDRFIYIIRTFKKVFFTCLIENYRDESSVFEPCLDIFYLTYTLIKEKFFNKKIEIKEYFRAKNPTKDKLLNERTIKINDFDDDTDYVYKFLKNKSDMTVLNTQIDNLSLFYTALCLMTRYLKDKWIDYSTESIREAILINFMLLNLKYFDYNLNDTFDMQSNDIEIIFSFRLDDKDQKRLNELIDIYDQIKNDLSFDPNYYLDIEFKEVHFINQFQAFYFSLGVLNKISQFNLLFLSPHRILNGLFLTKFLKDKSKNGTKCFELNEMIKSMSSVLKMKNILLEKFDIFYHELELEITEMNKETLENLAEQLHNIRI</sequence>
<reference evidence="2" key="1">
    <citation type="submission" date="2021-02" db="EMBL/GenBank/DDBJ databases">
        <authorList>
            <person name="Nowell W R."/>
        </authorList>
    </citation>
    <scope>NUCLEOTIDE SEQUENCE</scope>
    <source>
        <strain evidence="2">Ploen Becks lab</strain>
    </source>
</reference>
<proteinExistence type="inferred from homology"/>
<keyword evidence="3" id="KW-1185">Reference proteome</keyword>
<dbReference type="PANTHER" id="PTHR15665:SF1">
    <property type="entry name" value="PROTEIN ASTEROID HOMOLOG 1"/>
    <property type="match status" value="1"/>
</dbReference>
<dbReference type="InterPro" id="IPR029060">
    <property type="entry name" value="PIN-like_dom_sf"/>
</dbReference>
<gene>
    <name evidence="2" type="ORF">OXX778_LOCUS19626</name>
</gene>
<protein>
    <submittedName>
        <fullName evidence="2">Uncharacterized protein</fullName>
    </submittedName>
</protein>
<dbReference type="OrthoDB" id="10373906at2759"/>
<accession>A0A814LPQ5</accession>
<name>A0A814LPQ5_9BILA</name>
<dbReference type="InterPro" id="IPR026832">
    <property type="entry name" value="Asteroid"/>
</dbReference>
<comment type="similarity">
    <text evidence="1">Belongs to the asteroid family.</text>
</comment>
<dbReference type="SUPFAM" id="SSF88723">
    <property type="entry name" value="PIN domain-like"/>
    <property type="match status" value="1"/>
</dbReference>
<dbReference type="AlphaFoldDB" id="A0A814LPQ5"/>
<dbReference type="Proteomes" id="UP000663879">
    <property type="component" value="Unassembled WGS sequence"/>
</dbReference>
<evidence type="ECO:0000313" key="3">
    <source>
        <dbReference type="Proteomes" id="UP000663879"/>
    </source>
</evidence>